<comment type="caution">
    <text evidence="6">The sequence shown here is derived from an EMBL/GenBank/DDBJ whole genome shotgun (WGS) entry which is preliminary data.</text>
</comment>
<evidence type="ECO:0000256" key="1">
    <source>
        <dbReference type="ARBA" id="ARBA00007381"/>
    </source>
</evidence>
<evidence type="ECO:0000256" key="3">
    <source>
        <dbReference type="ARBA" id="ARBA00022840"/>
    </source>
</evidence>
<protein>
    <recommendedName>
        <fullName evidence="5">Hypoxia up-regulated protein 1</fullName>
    </recommendedName>
</protein>
<sequence>MTEHFAKKPAILPPADFSLDLGIYFEEGQVTLGTTINGSKQFEKIRSFPSVITFSEDKIYVGKILHGKTHFQLDTLLREASSQKRSFMLVTTSFNLSVEEILACYFQKVLSKVKSMRGAKSIGNIVLTIPFNLTCLEREKLKRAFEIAECHQVRIFSSMVPTALWYLMEENSIFSETIHSKLIFVVHSLKHSFSMAVLQASFNSIIVKSFIVSEDLKDFQDVQFYVGHAQMFSKEGKHQEIVWMAYKSAVEQMLTDISGKRIDKIIGLTKPKYVKKLSQILSKFFSENALTMIESNEPLAGACIYASRDSLSSSVMSPDLQIRESFRSNLILSYESDRFAPRVKNRSFIPGMVASIQIPAPPQEIVLTLQEEFAKGKKLYPVSQYRLLVRGDNPENLTAPITLVNCSIETDQDGILSVVPTFPENVTDRRFVRVDELSKASSAEFERLKNYYKARAPAQSQDKELVRGLTNDAVLFYSVSMKTFDPKGKSPQEILEEHERLKKEAQEKFIRDCEKNGVESKSKQFLVNPNKDNRFLVLHNKTFRTLQVRLGDTCTLERQCPPSVLPWRTHRLSKMKMTVKILKQSNIFPDSTLRKTNLQSIDENQPMQIKDEDFNNGATTVPGLEKLSSINIGIFLDRTDIAVGTTTSTKIRDLQVLLAIPATISFIQNKIQIGLPKSEQLQFSVHQLMQKHITSKDNVSATNGMSLCPEEILAIFFKKLLLRVSKMTKLPIDNIAFTVTFPTTSLGKERLRQGLAMAGYYNIRILSSALSAALWFGLYDNHYVSKNREQKFLLVVHTLQDSFSISIIRVGKTSISTKRCLLSESLSICNENSFKIGHARMFSDDDKNDDQQFAKTVFEAYRTALNRLMTEFGSKQIDRVIGIARSKNDQNLKKILNCFYGDKILTILNSNGPFVGACLLSSRDVLPHTVFPPNVQVTDASRSDLLLLLDSKQLTIIPFKGQQFILGRAATFTIPVTSQGGKLELCEEFPTASVVVAEYSLPEINQEGEKFPRKVNCELSVVQDGVFKITARFGEEEDGNILTNILPVKNKFDTQSLAQITKEFNFEDLRVNTTTEELKFLTKEAVLHYRAILKTLKANLHLKLP</sequence>
<dbReference type="Proteomes" id="UP000708208">
    <property type="component" value="Unassembled WGS sequence"/>
</dbReference>
<keyword evidence="4" id="KW-0143">Chaperone</keyword>
<dbReference type="GO" id="GO:0140662">
    <property type="term" value="F:ATP-dependent protein folding chaperone"/>
    <property type="evidence" value="ECO:0007669"/>
    <property type="project" value="InterPro"/>
</dbReference>
<dbReference type="GO" id="GO:0030968">
    <property type="term" value="P:endoplasmic reticulum unfolded protein response"/>
    <property type="evidence" value="ECO:0007669"/>
    <property type="project" value="TreeGrafter"/>
</dbReference>
<dbReference type="PANTHER" id="PTHR45639:SF3">
    <property type="entry name" value="HYPOXIA UP-REGULATED PROTEIN 1"/>
    <property type="match status" value="1"/>
</dbReference>
<dbReference type="AlphaFoldDB" id="A0A8J2L209"/>
<dbReference type="EMBL" id="CAJVCH010534347">
    <property type="protein sequence ID" value="CAG7824888.1"/>
    <property type="molecule type" value="Genomic_DNA"/>
</dbReference>
<dbReference type="InterPro" id="IPR013126">
    <property type="entry name" value="Hsp_70_fam"/>
</dbReference>
<evidence type="ECO:0000256" key="5">
    <source>
        <dbReference type="ARBA" id="ARBA00040503"/>
    </source>
</evidence>
<dbReference type="GO" id="GO:0005524">
    <property type="term" value="F:ATP binding"/>
    <property type="evidence" value="ECO:0007669"/>
    <property type="project" value="UniProtKB-KW"/>
</dbReference>
<proteinExistence type="inferred from homology"/>
<reference evidence="6" key="1">
    <citation type="submission" date="2021-06" db="EMBL/GenBank/DDBJ databases">
        <authorList>
            <person name="Hodson N. C."/>
            <person name="Mongue J. A."/>
            <person name="Jaron S. K."/>
        </authorList>
    </citation>
    <scope>NUCLEOTIDE SEQUENCE</scope>
</reference>
<comment type="similarity">
    <text evidence="1">Belongs to the heat shock protein 70 family.</text>
</comment>
<evidence type="ECO:0000256" key="4">
    <source>
        <dbReference type="ARBA" id="ARBA00023186"/>
    </source>
</evidence>
<dbReference type="GO" id="GO:0034663">
    <property type="term" value="C:endoplasmic reticulum chaperone complex"/>
    <property type="evidence" value="ECO:0007669"/>
    <property type="project" value="TreeGrafter"/>
</dbReference>
<keyword evidence="2" id="KW-0547">Nucleotide-binding</keyword>
<dbReference type="PANTHER" id="PTHR45639">
    <property type="entry name" value="HSC70CB, ISOFORM G-RELATED"/>
    <property type="match status" value="1"/>
</dbReference>
<accession>A0A8J2L209</accession>
<keyword evidence="3" id="KW-0067">ATP-binding</keyword>
<name>A0A8J2L209_9HEXA</name>
<keyword evidence="7" id="KW-1185">Reference proteome</keyword>
<organism evidence="6 7">
    <name type="scientific">Allacma fusca</name>
    <dbReference type="NCBI Taxonomy" id="39272"/>
    <lineage>
        <taxon>Eukaryota</taxon>
        <taxon>Metazoa</taxon>
        <taxon>Ecdysozoa</taxon>
        <taxon>Arthropoda</taxon>
        <taxon>Hexapoda</taxon>
        <taxon>Collembola</taxon>
        <taxon>Symphypleona</taxon>
        <taxon>Sminthuridae</taxon>
        <taxon>Allacma</taxon>
    </lineage>
</organism>
<evidence type="ECO:0000313" key="7">
    <source>
        <dbReference type="Proteomes" id="UP000708208"/>
    </source>
</evidence>
<evidence type="ECO:0000313" key="6">
    <source>
        <dbReference type="EMBL" id="CAG7824888.1"/>
    </source>
</evidence>
<gene>
    <name evidence="6" type="ORF">AFUS01_LOCUS35024</name>
</gene>
<evidence type="ECO:0000256" key="2">
    <source>
        <dbReference type="ARBA" id="ARBA00022741"/>
    </source>
</evidence>